<feature type="transmembrane region" description="Helical" evidence="7">
    <location>
        <begin position="86"/>
        <end position="105"/>
    </location>
</feature>
<evidence type="ECO:0000256" key="4">
    <source>
        <dbReference type="ARBA" id="ARBA00022989"/>
    </source>
</evidence>
<dbReference type="CDD" id="cd17351">
    <property type="entry name" value="MFS_NPF"/>
    <property type="match status" value="1"/>
</dbReference>
<feature type="transmembrane region" description="Helical" evidence="7">
    <location>
        <begin position="227"/>
        <end position="247"/>
    </location>
</feature>
<dbReference type="InterPro" id="IPR000109">
    <property type="entry name" value="POT_fam"/>
</dbReference>
<keyword evidence="9" id="KW-1185">Reference proteome</keyword>
<evidence type="ECO:0000256" key="6">
    <source>
        <dbReference type="SAM" id="MobiDB-lite"/>
    </source>
</evidence>
<evidence type="ECO:0000313" key="9">
    <source>
        <dbReference type="Proteomes" id="UP001605036"/>
    </source>
</evidence>
<keyword evidence="3 7" id="KW-0812">Transmembrane</keyword>
<name>A0ABD1YX85_9MARC</name>
<sequence length="632" mass="70523">MARVEASASPDLENMQVKEVKYGAVDLRGRPADKTKTGTWKAAVHLYALNTGEFQAMISTVVSLIPLLVGVAHFEVTDAAKAGNNFAGTCFLLTVAGAFIADSYLGAYWTIAAGSAIFAAGLGLLTFTVSYSGVQPEKCIPIPPTVCEKAGRKYLLPLYLALYTIAIGVGAVRANLVSLGADQFDDNSAREKKQSVHFFVWFYFFTNIGLLTAFTISVYLHDKISSGWGFGFNLILFTVCALIFLIGTPRFRHRVPAGSFITRVLQVLVASFKKRKMKVPTDLKLLYNAPLPGSRKLDHTHKLSWLDRAAVIETSVRDMYSPWRLCSISQVEETKRIIQVIPVWATTAAVSLVFSQLNTYTITQGSTLDRKLSDSFELPANSLFSAIVIIAMITVPIYDRVLVPFARRFTKHPYGLSPLQRLGLAIIYAMLMMITSALVERKRLTYVRDLGLENRPLGSFVLPMKMWWLLPQFFLAAQVELLLFVSSYEFYYHEASDQTRSISSSFTYSASAMGYYLTTVLTDIVNTATKGESKGAWLRGQLNNGGLEKFYWLLAIVLAVDFIIFLGVAYWYEYKYDWYHLKAPEDEQQLMDGHETGDESDVFSIASSQLGGYKPYPQKDQELAGVKKSIDR</sequence>
<evidence type="ECO:0000256" key="3">
    <source>
        <dbReference type="ARBA" id="ARBA00022692"/>
    </source>
</evidence>
<comment type="similarity">
    <text evidence="2">Belongs to the major facilitator superfamily. Proton-dependent oligopeptide transporter (POT/PTR) (TC 2.A.17) family.</text>
</comment>
<organism evidence="8 9">
    <name type="scientific">Riccia fluitans</name>
    <dbReference type="NCBI Taxonomy" id="41844"/>
    <lineage>
        <taxon>Eukaryota</taxon>
        <taxon>Viridiplantae</taxon>
        <taxon>Streptophyta</taxon>
        <taxon>Embryophyta</taxon>
        <taxon>Marchantiophyta</taxon>
        <taxon>Marchantiopsida</taxon>
        <taxon>Marchantiidae</taxon>
        <taxon>Marchantiales</taxon>
        <taxon>Ricciaceae</taxon>
        <taxon>Riccia</taxon>
    </lineage>
</organism>
<evidence type="ECO:0000256" key="7">
    <source>
        <dbReference type="SAM" id="Phobius"/>
    </source>
</evidence>
<feature type="transmembrane region" description="Helical" evidence="7">
    <location>
        <begin position="154"/>
        <end position="176"/>
    </location>
</feature>
<gene>
    <name evidence="8" type="ORF">R1flu_005461</name>
</gene>
<feature type="transmembrane region" description="Helical" evidence="7">
    <location>
        <begin position="506"/>
        <end position="525"/>
    </location>
</feature>
<comment type="caution">
    <text evidence="8">The sequence shown here is derived from an EMBL/GenBank/DDBJ whole genome shotgun (WGS) entry which is preliminary data.</text>
</comment>
<feature type="transmembrane region" description="Helical" evidence="7">
    <location>
        <begin position="466"/>
        <end position="485"/>
    </location>
</feature>
<keyword evidence="5 7" id="KW-0472">Membrane</keyword>
<dbReference type="Pfam" id="PF00854">
    <property type="entry name" value="PTR2"/>
    <property type="match status" value="1"/>
</dbReference>
<dbReference type="InterPro" id="IPR018456">
    <property type="entry name" value="PTR2_symporter_CS"/>
</dbReference>
<feature type="transmembrane region" description="Helical" evidence="7">
    <location>
        <begin position="550"/>
        <end position="572"/>
    </location>
</feature>
<evidence type="ECO:0000313" key="8">
    <source>
        <dbReference type="EMBL" id="KAL2633982.1"/>
    </source>
</evidence>
<proteinExistence type="inferred from homology"/>
<dbReference type="PROSITE" id="PS01022">
    <property type="entry name" value="PTR2_1"/>
    <property type="match status" value="1"/>
</dbReference>
<evidence type="ECO:0000256" key="2">
    <source>
        <dbReference type="ARBA" id="ARBA00005982"/>
    </source>
</evidence>
<evidence type="ECO:0000256" key="1">
    <source>
        <dbReference type="ARBA" id="ARBA00004141"/>
    </source>
</evidence>
<feature type="transmembrane region" description="Helical" evidence="7">
    <location>
        <begin position="337"/>
        <end position="358"/>
    </location>
</feature>
<dbReference type="AlphaFoldDB" id="A0ABD1YX85"/>
<feature type="transmembrane region" description="Helical" evidence="7">
    <location>
        <begin position="419"/>
        <end position="439"/>
    </location>
</feature>
<keyword evidence="4 7" id="KW-1133">Transmembrane helix</keyword>
<dbReference type="InterPro" id="IPR036259">
    <property type="entry name" value="MFS_trans_sf"/>
</dbReference>
<dbReference type="Proteomes" id="UP001605036">
    <property type="component" value="Unassembled WGS sequence"/>
</dbReference>
<dbReference type="EMBL" id="JBHFFA010000003">
    <property type="protein sequence ID" value="KAL2633982.1"/>
    <property type="molecule type" value="Genomic_DNA"/>
</dbReference>
<dbReference type="SUPFAM" id="SSF103473">
    <property type="entry name" value="MFS general substrate transporter"/>
    <property type="match status" value="1"/>
</dbReference>
<feature type="transmembrane region" description="Helical" evidence="7">
    <location>
        <begin position="54"/>
        <end position="74"/>
    </location>
</feature>
<feature type="transmembrane region" description="Helical" evidence="7">
    <location>
        <begin position="111"/>
        <end position="134"/>
    </location>
</feature>
<feature type="transmembrane region" description="Helical" evidence="7">
    <location>
        <begin position="196"/>
        <end position="220"/>
    </location>
</feature>
<feature type="region of interest" description="Disordered" evidence="6">
    <location>
        <begin position="609"/>
        <end position="632"/>
    </location>
</feature>
<comment type="subcellular location">
    <subcellularLocation>
        <location evidence="1">Membrane</location>
        <topology evidence="1">Multi-pass membrane protein</topology>
    </subcellularLocation>
</comment>
<evidence type="ECO:0000256" key="5">
    <source>
        <dbReference type="ARBA" id="ARBA00023136"/>
    </source>
</evidence>
<dbReference type="PANTHER" id="PTHR11654">
    <property type="entry name" value="OLIGOPEPTIDE TRANSPORTER-RELATED"/>
    <property type="match status" value="1"/>
</dbReference>
<protein>
    <submittedName>
        <fullName evidence="8">Uncharacterized protein</fullName>
    </submittedName>
</protein>
<accession>A0ABD1YX85</accession>
<feature type="transmembrane region" description="Helical" evidence="7">
    <location>
        <begin position="378"/>
        <end position="398"/>
    </location>
</feature>
<reference evidence="8 9" key="1">
    <citation type="submission" date="2024-09" db="EMBL/GenBank/DDBJ databases">
        <title>Chromosome-scale assembly of Riccia fluitans.</title>
        <authorList>
            <person name="Paukszto L."/>
            <person name="Sawicki J."/>
            <person name="Karawczyk K."/>
            <person name="Piernik-Szablinska J."/>
            <person name="Szczecinska M."/>
            <person name="Mazdziarz M."/>
        </authorList>
    </citation>
    <scope>NUCLEOTIDE SEQUENCE [LARGE SCALE GENOMIC DNA]</scope>
    <source>
        <strain evidence="8">Rf_01</strain>
        <tissue evidence="8">Aerial parts of the thallus</tissue>
    </source>
</reference>
<dbReference type="Gene3D" id="1.20.1250.20">
    <property type="entry name" value="MFS general substrate transporter like domains"/>
    <property type="match status" value="1"/>
</dbReference>
<dbReference type="GO" id="GO:0016020">
    <property type="term" value="C:membrane"/>
    <property type="evidence" value="ECO:0007669"/>
    <property type="project" value="UniProtKB-SubCell"/>
</dbReference>